<keyword evidence="4" id="KW-1185">Reference proteome</keyword>
<dbReference type="Pfam" id="PF00561">
    <property type="entry name" value="Abhydrolase_1"/>
    <property type="match status" value="1"/>
</dbReference>
<proteinExistence type="predicted"/>
<sequence>MKAFAQRVSLMALCTIAVTACSVPEDIRQNQEKTDQVLETPDLVKTAYVDAQNSFGPYRLHYMSNDLRKKFRNTVVFVHGTPGSWSSFSKYYLEKDLEHEFRLISVDRPGWGASGYAGDSFPISLQSQATLIKPMLKAIWSLNDEQKFTLVGHSLGGSLVPLLAAEYPEYVKNVIILAGDIDPELAAARWYNHVLDWVPSALIPDMWKHSNDEVLALSDSLENSQSKFKTLTQPVLVLQGTDDELVRPGNAPLAPKLFENAPVEVKWLKGASHIINLTHVDDVKNAIRELAQKETDTQPNI</sequence>
<comment type="caution">
    <text evidence="3">The sequence shown here is derived from an EMBL/GenBank/DDBJ whole genome shotgun (WGS) entry which is preliminary data.</text>
</comment>
<reference evidence="3 4" key="1">
    <citation type="submission" date="2019-03" db="EMBL/GenBank/DDBJ databases">
        <title>Genomic Encyclopedia of Type Strains, Phase III (KMG-III): the genomes of soil and plant-associated and newly described type strains.</title>
        <authorList>
            <person name="Whitman W."/>
        </authorList>
    </citation>
    <scope>NUCLEOTIDE SEQUENCE [LARGE SCALE GENOMIC DNA]</scope>
    <source>
        <strain evidence="3 4">CECT 7378</strain>
    </source>
</reference>
<dbReference type="AlphaFoldDB" id="A0A4R6M829"/>
<organism evidence="3 4">
    <name type="scientific">Marinomonas balearica</name>
    <dbReference type="NCBI Taxonomy" id="491947"/>
    <lineage>
        <taxon>Bacteria</taxon>
        <taxon>Pseudomonadati</taxon>
        <taxon>Pseudomonadota</taxon>
        <taxon>Gammaproteobacteria</taxon>
        <taxon>Oceanospirillales</taxon>
        <taxon>Oceanospirillaceae</taxon>
        <taxon>Marinomonas</taxon>
    </lineage>
</organism>
<dbReference type="Proteomes" id="UP000294656">
    <property type="component" value="Unassembled WGS sequence"/>
</dbReference>
<dbReference type="RefSeq" id="WP_133503900.1">
    <property type="nucleotide sequence ID" value="NZ_SNXC01000012.1"/>
</dbReference>
<evidence type="ECO:0000259" key="2">
    <source>
        <dbReference type="Pfam" id="PF00561"/>
    </source>
</evidence>
<evidence type="ECO:0000256" key="1">
    <source>
        <dbReference type="SAM" id="SignalP"/>
    </source>
</evidence>
<evidence type="ECO:0000313" key="3">
    <source>
        <dbReference type="EMBL" id="TDO97316.1"/>
    </source>
</evidence>
<dbReference type="InterPro" id="IPR029058">
    <property type="entry name" value="AB_hydrolase_fold"/>
</dbReference>
<feature type="domain" description="AB hydrolase-1" evidence="2">
    <location>
        <begin position="73"/>
        <end position="199"/>
    </location>
</feature>
<gene>
    <name evidence="3" type="ORF">DFP79_2133</name>
</gene>
<dbReference type="EMBL" id="SNXC01000012">
    <property type="protein sequence ID" value="TDO97316.1"/>
    <property type="molecule type" value="Genomic_DNA"/>
</dbReference>
<dbReference type="PROSITE" id="PS51257">
    <property type="entry name" value="PROKAR_LIPOPROTEIN"/>
    <property type="match status" value="1"/>
</dbReference>
<dbReference type="OrthoDB" id="9779853at2"/>
<keyword evidence="1" id="KW-0732">Signal</keyword>
<feature type="signal peptide" evidence="1">
    <location>
        <begin position="1"/>
        <end position="20"/>
    </location>
</feature>
<evidence type="ECO:0000313" key="4">
    <source>
        <dbReference type="Proteomes" id="UP000294656"/>
    </source>
</evidence>
<dbReference type="InterPro" id="IPR000073">
    <property type="entry name" value="AB_hydrolase_1"/>
</dbReference>
<dbReference type="Gene3D" id="3.40.50.1820">
    <property type="entry name" value="alpha/beta hydrolase"/>
    <property type="match status" value="1"/>
</dbReference>
<feature type="chain" id="PRO_5020462324" evidence="1">
    <location>
        <begin position="21"/>
        <end position="301"/>
    </location>
</feature>
<protein>
    <submittedName>
        <fullName evidence="3">Pimeloyl-ACP methyl ester carboxylesterase</fullName>
    </submittedName>
</protein>
<dbReference type="PANTHER" id="PTHR43689:SF8">
    <property type="entry name" value="ALPHA_BETA-HYDROLASES SUPERFAMILY PROTEIN"/>
    <property type="match status" value="1"/>
</dbReference>
<dbReference type="SUPFAM" id="SSF53474">
    <property type="entry name" value="alpha/beta-Hydrolases"/>
    <property type="match status" value="1"/>
</dbReference>
<dbReference type="PRINTS" id="PR00111">
    <property type="entry name" value="ABHYDROLASE"/>
</dbReference>
<accession>A0A4R6M829</accession>
<dbReference type="PANTHER" id="PTHR43689">
    <property type="entry name" value="HYDROLASE"/>
    <property type="match status" value="1"/>
</dbReference>
<name>A0A4R6M829_9GAMM</name>